<dbReference type="GO" id="GO:0071555">
    <property type="term" value="P:cell wall organization"/>
    <property type="evidence" value="ECO:0007669"/>
    <property type="project" value="TreeGrafter"/>
</dbReference>
<feature type="non-terminal residue" evidence="6">
    <location>
        <position position="506"/>
    </location>
</feature>
<keyword evidence="3" id="KW-1133">Transmembrane helix</keyword>
<dbReference type="EMBL" id="MFZM01000031">
    <property type="protein sequence ID" value="OGK22858.1"/>
    <property type="molecule type" value="Genomic_DNA"/>
</dbReference>
<feature type="domain" description="Penicillin-binding protein transpeptidase" evidence="4">
    <location>
        <begin position="236"/>
        <end position="506"/>
    </location>
</feature>
<dbReference type="SUPFAM" id="SSF56519">
    <property type="entry name" value="Penicillin binding protein dimerisation domain"/>
    <property type="match status" value="1"/>
</dbReference>
<comment type="caution">
    <text evidence="6">The sequence shown here is derived from an EMBL/GenBank/DDBJ whole genome shotgun (WGS) entry which is preliminary data.</text>
</comment>
<dbReference type="Pfam" id="PF00905">
    <property type="entry name" value="Transpeptidase"/>
    <property type="match status" value="1"/>
</dbReference>
<comment type="subcellular location">
    <subcellularLocation>
        <location evidence="1">Membrane</location>
    </subcellularLocation>
</comment>
<dbReference type="PANTHER" id="PTHR30627">
    <property type="entry name" value="PEPTIDOGLYCAN D,D-TRANSPEPTIDASE"/>
    <property type="match status" value="1"/>
</dbReference>
<evidence type="ECO:0000256" key="1">
    <source>
        <dbReference type="ARBA" id="ARBA00004370"/>
    </source>
</evidence>
<evidence type="ECO:0000256" key="2">
    <source>
        <dbReference type="ARBA" id="ARBA00023136"/>
    </source>
</evidence>
<dbReference type="SUPFAM" id="SSF56601">
    <property type="entry name" value="beta-lactamase/transpeptidase-like"/>
    <property type="match status" value="1"/>
</dbReference>
<dbReference type="InterPro" id="IPR050515">
    <property type="entry name" value="Beta-lactam/transpept"/>
</dbReference>
<protein>
    <recommendedName>
        <fullName evidence="8">Penicillin-binding protein 2</fullName>
    </recommendedName>
</protein>
<dbReference type="GO" id="GO:0008658">
    <property type="term" value="F:penicillin binding"/>
    <property type="evidence" value="ECO:0007669"/>
    <property type="project" value="InterPro"/>
</dbReference>
<evidence type="ECO:0000259" key="4">
    <source>
        <dbReference type="Pfam" id="PF00905"/>
    </source>
</evidence>
<dbReference type="InterPro" id="IPR005311">
    <property type="entry name" value="PBP_dimer"/>
</dbReference>
<accession>A0A1F7GV40</accession>
<dbReference type="InterPro" id="IPR036138">
    <property type="entry name" value="PBP_dimer_sf"/>
</dbReference>
<evidence type="ECO:0000313" key="7">
    <source>
        <dbReference type="Proteomes" id="UP000177159"/>
    </source>
</evidence>
<evidence type="ECO:0008006" key="8">
    <source>
        <dbReference type="Google" id="ProtNLM"/>
    </source>
</evidence>
<dbReference type="InterPro" id="IPR012338">
    <property type="entry name" value="Beta-lactam/transpept-like"/>
</dbReference>
<name>A0A1F7GV40_9BACT</name>
<dbReference type="AlphaFoldDB" id="A0A1F7GV40"/>
<organism evidence="6 7">
    <name type="scientific">Candidatus Roizmanbacteria bacterium RIFCSPHIGHO2_02_FULL_37_24</name>
    <dbReference type="NCBI Taxonomy" id="1802037"/>
    <lineage>
        <taxon>Bacteria</taxon>
        <taxon>Candidatus Roizmaniibacteriota</taxon>
    </lineage>
</organism>
<dbReference type="GO" id="GO:0005886">
    <property type="term" value="C:plasma membrane"/>
    <property type="evidence" value="ECO:0007669"/>
    <property type="project" value="TreeGrafter"/>
</dbReference>
<dbReference type="Proteomes" id="UP000177159">
    <property type="component" value="Unassembled WGS sequence"/>
</dbReference>
<feature type="transmembrane region" description="Helical" evidence="3">
    <location>
        <begin position="7"/>
        <end position="27"/>
    </location>
</feature>
<dbReference type="Pfam" id="PF03717">
    <property type="entry name" value="PBP_dimer"/>
    <property type="match status" value="1"/>
</dbReference>
<dbReference type="Gene3D" id="3.90.1310.10">
    <property type="entry name" value="Penicillin-binding protein 2a (Domain 2)"/>
    <property type="match status" value="1"/>
</dbReference>
<dbReference type="Gene3D" id="3.30.450.330">
    <property type="match status" value="1"/>
</dbReference>
<keyword evidence="3" id="KW-0812">Transmembrane</keyword>
<dbReference type="InterPro" id="IPR001460">
    <property type="entry name" value="PCN-bd_Tpept"/>
</dbReference>
<feature type="domain" description="Penicillin-binding protein dimerisation" evidence="5">
    <location>
        <begin position="44"/>
        <end position="192"/>
    </location>
</feature>
<sequence>MDRLQILFLFFSFIIFSIICRLFYIQVLSSDSYSSNNYLQTQRIQPSRGNIYDRNHEPLVINQASYLLYAEPENIDKPDNIIEKVDKILEVGEATLEARFDARKKWIPFAYDLNESEKRKVEKMQIKGLGFQEDSKRFYPEASIAAQVLGFVGKDKDGDRLGYFGIEGFYNKDLEGLPGILKTERDLLGRPIVIGTQDRLKGENGRDLVLTIDKTTQMIAKRRLKEGIERFRAQSGCITIADPYTGEIFAMTCLPDFDPVEYYKFSEAYFKNPVISDVFEPGSIFKPLIVAAALEEGKIDASDTYNEKGPIKSGKYYIRTWNDEYHGILTISEILQKSSNVGMVFIGHKLGDKNILKYLEKYGFGQDTHIDLQGEARTHVKPKSQWYPVEYSTVTFGQGIAVTQMQILTAFSALINDGWIVKPHVVKEMISENGNIERISPKKVRRILSTKTSNIIKKMLYETVLYGEAKWHIPEGYKIGGKTGTAQIPVQGTYDPSKTNASFIGF</sequence>
<reference evidence="6 7" key="1">
    <citation type="journal article" date="2016" name="Nat. Commun.">
        <title>Thousands of microbial genomes shed light on interconnected biogeochemical processes in an aquifer system.</title>
        <authorList>
            <person name="Anantharaman K."/>
            <person name="Brown C.T."/>
            <person name="Hug L.A."/>
            <person name="Sharon I."/>
            <person name="Castelle C.J."/>
            <person name="Probst A.J."/>
            <person name="Thomas B.C."/>
            <person name="Singh A."/>
            <person name="Wilkins M.J."/>
            <person name="Karaoz U."/>
            <person name="Brodie E.L."/>
            <person name="Williams K.H."/>
            <person name="Hubbard S.S."/>
            <person name="Banfield J.F."/>
        </authorList>
    </citation>
    <scope>NUCLEOTIDE SEQUENCE [LARGE SCALE GENOMIC DNA]</scope>
</reference>
<evidence type="ECO:0000259" key="5">
    <source>
        <dbReference type="Pfam" id="PF03717"/>
    </source>
</evidence>
<evidence type="ECO:0000313" key="6">
    <source>
        <dbReference type="EMBL" id="OGK22858.1"/>
    </source>
</evidence>
<proteinExistence type="predicted"/>
<dbReference type="Gene3D" id="3.40.710.10">
    <property type="entry name" value="DD-peptidase/beta-lactamase superfamily"/>
    <property type="match status" value="1"/>
</dbReference>
<keyword evidence="2 3" id="KW-0472">Membrane</keyword>
<evidence type="ECO:0000256" key="3">
    <source>
        <dbReference type="SAM" id="Phobius"/>
    </source>
</evidence>
<gene>
    <name evidence="6" type="ORF">A3C24_04955</name>
</gene>
<dbReference type="PANTHER" id="PTHR30627:SF1">
    <property type="entry name" value="PEPTIDOGLYCAN D,D-TRANSPEPTIDASE FTSI"/>
    <property type="match status" value="1"/>
</dbReference>